<organism evidence="1 2">
    <name type="scientific">Mycobacteroides abscessus</name>
    <dbReference type="NCBI Taxonomy" id="36809"/>
    <lineage>
        <taxon>Bacteria</taxon>
        <taxon>Bacillati</taxon>
        <taxon>Actinomycetota</taxon>
        <taxon>Actinomycetes</taxon>
        <taxon>Mycobacteriales</taxon>
        <taxon>Mycobacteriaceae</taxon>
        <taxon>Mycobacteroides</taxon>
    </lineage>
</organism>
<gene>
    <name evidence="1" type="ORF">ERS075579_04093</name>
</gene>
<name>A0A0U0ZRL6_9MYCO</name>
<reference evidence="1 2" key="1">
    <citation type="submission" date="2015-03" db="EMBL/GenBank/DDBJ databases">
        <authorList>
            <person name="Murphy D."/>
        </authorList>
    </citation>
    <scope>NUCLEOTIDE SEQUENCE [LARGE SCALE GENOMIC DNA]</scope>
    <source>
        <strain evidence="1 2">PAP088</strain>
    </source>
</reference>
<dbReference type="EMBL" id="CSWP01000009">
    <property type="protein sequence ID" value="CPV66850.1"/>
    <property type="molecule type" value="Genomic_DNA"/>
</dbReference>
<proteinExistence type="predicted"/>
<dbReference type="Proteomes" id="UP000045782">
    <property type="component" value="Unassembled WGS sequence"/>
</dbReference>
<evidence type="ECO:0000313" key="2">
    <source>
        <dbReference type="Proteomes" id="UP000045782"/>
    </source>
</evidence>
<sequence>MAKRKPKQPTSRQREALELVAAGRVQYGIEFPKMARRAAARDGGTFDVPKYLIDDLGAGPRAASLSACEDRQWITVRHDLIPTHTVAEKTITTRTLTGTQERVLGEHPEPVDPGWRTTVELTPLGRAALDSSHLQKGADS</sequence>
<accession>A0A0U0ZRL6</accession>
<protein>
    <submittedName>
        <fullName evidence="1">Uncharacterized protein</fullName>
    </submittedName>
</protein>
<dbReference type="AlphaFoldDB" id="A0A0U0ZRL6"/>
<evidence type="ECO:0000313" key="1">
    <source>
        <dbReference type="EMBL" id="CPV66850.1"/>
    </source>
</evidence>
<dbReference type="RefSeq" id="WP_052619119.1">
    <property type="nucleotide sequence ID" value="NZ_CSWP01000009.1"/>
</dbReference>